<evidence type="ECO:0000313" key="4">
    <source>
        <dbReference type="Proteomes" id="UP000185911"/>
    </source>
</evidence>
<dbReference type="SUPFAM" id="SSF51735">
    <property type="entry name" value="NAD(P)-binding Rossmann-fold domains"/>
    <property type="match status" value="1"/>
</dbReference>
<evidence type="ECO:0000313" key="3">
    <source>
        <dbReference type="EMBL" id="OLP04564.1"/>
    </source>
</evidence>
<dbReference type="PROSITE" id="PS00061">
    <property type="entry name" value="ADH_SHORT"/>
    <property type="match status" value="1"/>
</dbReference>
<proteinExistence type="inferred from homology"/>
<dbReference type="PRINTS" id="PR00081">
    <property type="entry name" value="GDHRDH"/>
</dbReference>
<reference evidence="3 4" key="1">
    <citation type="submission" date="2017-01" db="EMBL/GenBank/DDBJ databases">
        <title>Genome sequence of Rhodoferax antarcticus ANT.BR, a psychrophilic purple nonsulfur bacterium from an Antarctic microbial mat.</title>
        <authorList>
            <person name="Baker J."/>
            <person name="Riester C."/>
            <person name="Skinner B."/>
            <person name="Newell A."/>
            <person name="Swingley W."/>
            <person name="Madigan M."/>
            <person name="Jung D."/>
            <person name="Asao M."/>
            <person name="Chen M."/>
            <person name="Loughlin P."/>
            <person name="Pan H."/>
            <person name="Lin S."/>
            <person name="Li N."/>
            <person name="Shaw J."/>
            <person name="Prado M."/>
            <person name="Sherman C."/>
            <person name="Li X."/>
            <person name="Tang J."/>
            <person name="Blankenship R."/>
            <person name="Zhao T."/>
            <person name="Touchman J."/>
            <person name="Sattley M."/>
        </authorList>
    </citation>
    <scope>NUCLEOTIDE SEQUENCE [LARGE SCALE GENOMIC DNA]</scope>
    <source>
        <strain evidence="3 4">ANT.BR</strain>
    </source>
</reference>
<dbReference type="Gene3D" id="3.40.50.720">
    <property type="entry name" value="NAD(P)-binding Rossmann-like Domain"/>
    <property type="match status" value="1"/>
</dbReference>
<dbReference type="InterPro" id="IPR020904">
    <property type="entry name" value="Sc_DH/Rdtase_CS"/>
</dbReference>
<dbReference type="EMBL" id="MSYM01000020">
    <property type="protein sequence ID" value="OLP04564.1"/>
    <property type="molecule type" value="Genomic_DNA"/>
</dbReference>
<evidence type="ECO:0000256" key="2">
    <source>
        <dbReference type="ARBA" id="ARBA00023002"/>
    </source>
</evidence>
<dbReference type="InterPro" id="IPR036291">
    <property type="entry name" value="NAD(P)-bd_dom_sf"/>
</dbReference>
<keyword evidence="2" id="KW-0560">Oxidoreductase</keyword>
<dbReference type="RefSeq" id="WP_075588305.1">
    <property type="nucleotide sequence ID" value="NZ_MSYM01000020.1"/>
</dbReference>
<accession>A0A1Q8Y995</accession>
<dbReference type="Pfam" id="PF00106">
    <property type="entry name" value="adh_short"/>
    <property type="match status" value="1"/>
</dbReference>
<dbReference type="InterPro" id="IPR051911">
    <property type="entry name" value="SDR_oxidoreductase"/>
</dbReference>
<dbReference type="PANTHER" id="PTHR43976">
    <property type="entry name" value="SHORT CHAIN DEHYDROGENASE"/>
    <property type="match status" value="1"/>
</dbReference>
<dbReference type="AlphaFoldDB" id="A0A1Q8Y995"/>
<dbReference type="PANTHER" id="PTHR43976:SF16">
    <property type="entry name" value="SHORT-CHAIN DEHYDROGENASE_REDUCTASE FAMILY PROTEIN"/>
    <property type="match status" value="1"/>
</dbReference>
<comment type="caution">
    <text evidence="3">The sequence shown here is derived from an EMBL/GenBank/DDBJ whole genome shotgun (WGS) entry which is preliminary data.</text>
</comment>
<dbReference type="Proteomes" id="UP000185911">
    <property type="component" value="Unassembled WGS sequence"/>
</dbReference>
<keyword evidence="4" id="KW-1185">Reference proteome</keyword>
<evidence type="ECO:0000256" key="1">
    <source>
        <dbReference type="ARBA" id="ARBA00006484"/>
    </source>
</evidence>
<comment type="similarity">
    <text evidence="1">Belongs to the short-chain dehydrogenases/reductases (SDR) family.</text>
</comment>
<name>A0A1Q8Y995_9BURK</name>
<sequence length="280" mass="30317">MSDKLMRPILITGCSSGIGLASALHLETLGFNVVASVRKPIDVQVLSALGFKSVCMDTSDDRSIDGGLSSAIEMVGDGGFYGVFHNAGYGQSGALEDLPSQALMEQFNVNVVGVHQINRRLIPLMRRSGAGRIVFNSSVLGLMAMRYRGAYAMSKFAIEAMADTLRLELRNSGIHVSLIEPGPISTRFRSNSLAAFERHVDVEKSVHCAAYIEFLKRLKKTGDTSQFTLQTSACMPPLVDALTSANPKARYPVTIPTKLVSLLKRILPVGLLDQVAFKNL</sequence>
<protein>
    <submittedName>
        <fullName evidence="3">Short-chain dehydrogenase/reductase family</fullName>
    </submittedName>
</protein>
<dbReference type="InterPro" id="IPR002347">
    <property type="entry name" value="SDR_fam"/>
</dbReference>
<organism evidence="3 4">
    <name type="scientific">Rhodoferax antarcticus ANT.BR</name>
    <dbReference type="NCBI Taxonomy" id="1111071"/>
    <lineage>
        <taxon>Bacteria</taxon>
        <taxon>Pseudomonadati</taxon>
        <taxon>Pseudomonadota</taxon>
        <taxon>Betaproteobacteria</taxon>
        <taxon>Burkholderiales</taxon>
        <taxon>Comamonadaceae</taxon>
        <taxon>Rhodoferax</taxon>
    </lineage>
</organism>
<dbReference type="GO" id="GO:0016491">
    <property type="term" value="F:oxidoreductase activity"/>
    <property type="evidence" value="ECO:0007669"/>
    <property type="project" value="UniProtKB-KW"/>
</dbReference>
<gene>
    <name evidence="3" type="ORF">BLL52_4279</name>
</gene>